<comment type="caution">
    <text evidence="4">The sequence shown here is derived from an EMBL/GenBank/DDBJ whole genome shotgun (WGS) entry which is preliminary data.</text>
</comment>
<keyword evidence="5" id="KW-1185">Reference proteome</keyword>
<name>A0ABR4NQZ1_9SACH</name>
<sequence>MDRHIPNHASKKAYEATNFMRNFNVEDLEILESSSSQERLSSPEFFNDMRSTGNYDLVGSLEHQLDLTYGTGSTRSNGSSNSSNQSSTTNSTYRNNSSQRVQYHRALRREKRKKIKGKPTGSILSNELRRHREYMASFLGFKAPDRVLDFACKSKKYTNENSLQDIKLYKKRTRSEERYMKVDPLINFLPPVEARYYIASNISCQSENLVQEAGNPRNTIRSKSHIPYRVLDAPCLRNDFYSNLVSWSKTTGNVIVGLGYSVYIWSETEGAIPVLNHNYLSGMHDLITCLSFCPYNEFFLVGTKQGKILLFDQNICLDSYKLVNNSSKLLPLTDYQTSKTKGISCIEWCKYASDDTRWGGVLASFYVGEESGEVEYMEIKHVQDPNEPQNSGSDQNELQLHCVNKFQAQSQQVCGMLKYSNL</sequence>
<keyword evidence="2" id="KW-0677">Repeat</keyword>
<keyword evidence="1" id="KW-0853">WD repeat</keyword>
<dbReference type="Proteomes" id="UP001623330">
    <property type="component" value="Unassembled WGS sequence"/>
</dbReference>
<gene>
    <name evidence="4" type="ORF">RNJ44_01122</name>
</gene>
<organism evidence="4 5">
    <name type="scientific">Nakaseomyces bracarensis</name>
    <dbReference type="NCBI Taxonomy" id="273131"/>
    <lineage>
        <taxon>Eukaryota</taxon>
        <taxon>Fungi</taxon>
        <taxon>Dikarya</taxon>
        <taxon>Ascomycota</taxon>
        <taxon>Saccharomycotina</taxon>
        <taxon>Saccharomycetes</taxon>
        <taxon>Saccharomycetales</taxon>
        <taxon>Saccharomycetaceae</taxon>
        <taxon>Nakaseomyces</taxon>
    </lineage>
</organism>
<dbReference type="SUPFAM" id="SSF50978">
    <property type="entry name" value="WD40 repeat-like"/>
    <property type="match status" value="1"/>
</dbReference>
<dbReference type="EMBL" id="JBEVYD010000009">
    <property type="protein sequence ID" value="KAL3230673.1"/>
    <property type="molecule type" value="Genomic_DNA"/>
</dbReference>
<evidence type="ECO:0000256" key="2">
    <source>
        <dbReference type="ARBA" id="ARBA00022737"/>
    </source>
</evidence>
<feature type="region of interest" description="Disordered" evidence="3">
    <location>
        <begin position="68"/>
        <end position="102"/>
    </location>
</feature>
<evidence type="ECO:0000256" key="3">
    <source>
        <dbReference type="SAM" id="MobiDB-lite"/>
    </source>
</evidence>
<dbReference type="InterPro" id="IPR033010">
    <property type="entry name" value="Cdc20/Fizzy"/>
</dbReference>
<feature type="compositionally biased region" description="Low complexity" evidence="3">
    <location>
        <begin position="68"/>
        <end position="100"/>
    </location>
</feature>
<dbReference type="Gene3D" id="2.130.10.10">
    <property type="entry name" value="YVTN repeat-like/Quinoprotein amine dehydrogenase"/>
    <property type="match status" value="1"/>
</dbReference>
<dbReference type="InterPro" id="IPR036322">
    <property type="entry name" value="WD40_repeat_dom_sf"/>
</dbReference>
<proteinExistence type="predicted"/>
<protein>
    <submittedName>
        <fullName evidence="4">Meiosis-specific APC/C activator protein AMA1</fullName>
    </submittedName>
</protein>
<evidence type="ECO:0000313" key="4">
    <source>
        <dbReference type="EMBL" id="KAL3230673.1"/>
    </source>
</evidence>
<dbReference type="InterPro" id="IPR015943">
    <property type="entry name" value="WD40/YVTN_repeat-like_dom_sf"/>
</dbReference>
<reference evidence="4 5" key="1">
    <citation type="submission" date="2024-05" db="EMBL/GenBank/DDBJ databases">
        <title>Long read based assembly of the Candida bracarensis genome reveals expanded adhesin content.</title>
        <authorList>
            <person name="Marcet-Houben M."/>
            <person name="Ksiezopolska E."/>
            <person name="Gabaldon T."/>
        </authorList>
    </citation>
    <scope>NUCLEOTIDE SEQUENCE [LARGE SCALE GENOMIC DNA]</scope>
    <source>
        <strain evidence="4 5">CBM6</strain>
    </source>
</reference>
<dbReference type="PANTHER" id="PTHR19918:SF5">
    <property type="entry name" value="MEIOSIS-SPECIFIC APC_C ACTIVATOR PROTEIN AMA1"/>
    <property type="match status" value="1"/>
</dbReference>
<dbReference type="PANTHER" id="PTHR19918">
    <property type="entry name" value="CELL DIVISION CYCLE 20 CDC20 FIZZY -RELATED"/>
    <property type="match status" value="1"/>
</dbReference>
<evidence type="ECO:0000313" key="5">
    <source>
        <dbReference type="Proteomes" id="UP001623330"/>
    </source>
</evidence>
<accession>A0ABR4NQZ1</accession>
<evidence type="ECO:0000256" key="1">
    <source>
        <dbReference type="ARBA" id="ARBA00022574"/>
    </source>
</evidence>